<evidence type="ECO:0000256" key="3">
    <source>
        <dbReference type="ARBA" id="ARBA00004236"/>
    </source>
</evidence>
<dbReference type="RefSeq" id="WP_012731030.1">
    <property type="nucleotide sequence ID" value="NC_012704.1"/>
</dbReference>
<evidence type="ECO:0000259" key="16">
    <source>
        <dbReference type="PROSITE" id="PS50885"/>
    </source>
</evidence>
<dbReference type="Pfam" id="PF00512">
    <property type="entry name" value="HisKA"/>
    <property type="match status" value="1"/>
</dbReference>
<dbReference type="SMART" id="SM00387">
    <property type="entry name" value="HATPase_c"/>
    <property type="match status" value="1"/>
</dbReference>
<dbReference type="Gene3D" id="1.10.287.130">
    <property type="match status" value="1"/>
</dbReference>
<keyword evidence="11 14" id="KW-0472">Membrane</keyword>
<reference evidence="17 18" key="1">
    <citation type="journal article" date="2008" name="J. Biotechnol.">
        <title>Ultrafast pyrosequencing of Corynebacterium kroppenstedtii DSM44385 revealed insights into the physiology of a lipophilic corynebacterium that lacks mycolic acids.</title>
        <authorList>
            <person name="Tauch A."/>
            <person name="Schneider J."/>
            <person name="Szczepanowski R."/>
            <person name="Tilker A."/>
            <person name="Viehoever P."/>
            <person name="Gartemann K.-H."/>
            <person name="Arnold W."/>
            <person name="Blom J."/>
            <person name="Brinkrolf K."/>
            <person name="Brune I."/>
            <person name="Goetker S."/>
            <person name="Weisshaar B."/>
            <person name="Goesmann A."/>
            <person name="Droege M."/>
            <person name="Puehler A."/>
        </authorList>
    </citation>
    <scope>NUCLEOTIDE SEQUENCE [LARGE SCALE GENOMIC DNA]</scope>
    <source>
        <strain evidence="18">DSM 44385 / JCM 11950 / CIP 105744 / CCUG 35717</strain>
    </source>
</reference>
<dbReference type="PANTHER" id="PTHR45436">
    <property type="entry name" value="SENSOR HISTIDINE KINASE YKOH"/>
    <property type="match status" value="1"/>
</dbReference>
<sequence length="611" mass="66606">MLQRLKKSDAPNDADTSQPVAAQQPSAIDQTNSWALPTTFASDDGAIHDADVPHDASANVDEANSSSPTGVSGNDVESSRNDDDSAQKKSVPVAPPGRQTTRPRSYSEKRRQEWERKQHTGAAKRGLSRLPLHTSLIIIVMVISAGGMFFTGLAVTSTLREFMQSRIDASLESTAHSPFIEQGRLPVQSAYSENPRLPSQYFVQVTHSDGSVVPYDYGFESYPNLDSVTHETGPVTVSAARGSKSTAHWRAMALKSQDGDLVVVAVSLDDNERTISRLFLLEAGLGMLVLAVLLILTWYVVRRSLRPLSHVERVAGKIADGDLSQRLPEWPPDTEVGALSRSLNKMLAQIEQSFVAVERSEAEAQENARVARKAEAQAREAEQTMRRFIGDASHELRTPLTSVSGYAELYRTGQTDDLNLVLDSISAEAERMSVLVQDLLDLARMDNSRPLEHKSVDILSVAISVIQNMKVNYPDRDISMTNNCVEPPIVTGDSARLHQVLTNLMTNALKHAGPEAAVRIALDDSTLGTSPKKKAVRIRVIDNGVGIPPEDSEHIFERFYRADSSRSRHQGGGSGLGLSIVQGLVEQHGGKVTVDSVVDEGTTFTVLLPHE</sequence>
<dbReference type="SUPFAM" id="SSF55874">
    <property type="entry name" value="ATPase domain of HSP90 chaperone/DNA topoisomerase II/histidine kinase"/>
    <property type="match status" value="1"/>
</dbReference>
<dbReference type="PROSITE" id="PS50109">
    <property type="entry name" value="HIS_KIN"/>
    <property type="match status" value="1"/>
</dbReference>
<organism evidence="17 18">
    <name type="scientific">Corynebacterium kroppenstedtii (strain DSM 44385 / JCM 11950 / CIP 105744 / CCUG 35717)</name>
    <dbReference type="NCBI Taxonomy" id="645127"/>
    <lineage>
        <taxon>Bacteria</taxon>
        <taxon>Bacillati</taxon>
        <taxon>Actinomycetota</taxon>
        <taxon>Actinomycetes</taxon>
        <taxon>Mycobacteriales</taxon>
        <taxon>Corynebacteriaceae</taxon>
        <taxon>Corynebacterium</taxon>
    </lineage>
</organism>
<evidence type="ECO:0000256" key="1">
    <source>
        <dbReference type="ARBA" id="ARBA00000085"/>
    </source>
</evidence>
<dbReference type="InterPro" id="IPR003660">
    <property type="entry name" value="HAMP_dom"/>
</dbReference>
<evidence type="ECO:0000256" key="2">
    <source>
        <dbReference type="ARBA" id="ARBA00001968"/>
    </source>
</evidence>
<dbReference type="KEGG" id="ckp:ckrop_0363"/>
<dbReference type="InterPro" id="IPR003594">
    <property type="entry name" value="HATPase_dom"/>
</dbReference>
<feature type="transmembrane region" description="Helical" evidence="14">
    <location>
        <begin position="278"/>
        <end position="301"/>
    </location>
</feature>
<dbReference type="Gene3D" id="3.30.565.10">
    <property type="entry name" value="Histidine kinase-like ATPase, C-terminal domain"/>
    <property type="match status" value="1"/>
</dbReference>
<comment type="catalytic activity">
    <reaction evidence="1">
        <text>ATP + protein L-histidine = ADP + protein N-phospho-L-histidine.</text>
        <dbReference type="EC" id="2.7.13.3"/>
    </reaction>
</comment>
<feature type="compositionally biased region" description="Polar residues" evidence="13">
    <location>
        <begin position="14"/>
        <end position="41"/>
    </location>
</feature>
<dbReference type="PANTHER" id="PTHR45436:SF5">
    <property type="entry name" value="SENSOR HISTIDINE KINASE TRCS"/>
    <property type="match status" value="1"/>
</dbReference>
<feature type="compositionally biased region" description="Basic and acidic residues" evidence="13">
    <location>
        <begin position="77"/>
        <end position="87"/>
    </location>
</feature>
<dbReference type="InterPro" id="IPR036890">
    <property type="entry name" value="HATPase_C_sf"/>
</dbReference>
<dbReference type="SUPFAM" id="SSF158472">
    <property type="entry name" value="HAMP domain-like"/>
    <property type="match status" value="1"/>
</dbReference>
<dbReference type="SMART" id="SM00388">
    <property type="entry name" value="HisKA"/>
    <property type="match status" value="1"/>
</dbReference>
<dbReference type="Gene3D" id="6.10.340.10">
    <property type="match status" value="1"/>
</dbReference>
<dbReference type="Pfam" id="PF00672">
    <property type="entry name" value="HAMP"/>
    <property type="match status" value="1"/>
</dbReference>
<dbReference type="HOGENOM" id="CLU_000445_89_6_11"/>
<evidence type="ECO:0000256" key="11">
    <source>
        <dbReference type="ARBA" id="ARBA00023136"/>
    </source>
</evidence>
<dbReference type="FunFam" id="3.30.565.10:FF:000006">
    <property type="entry name" value="Sensor histidine kinase WalK"/>
    <property type="match status" value="1"/>
</dbReference>
<dbReference type="InterPro" id="IPR003661">
    <property type="entry name" value="HisK_dim/P_dom"/>
</dbReference>
<proteinExistence type="predicted"/>
<dbReference type="PRINTS" id="PR00344">
    <property type="entry name" value="BCTRLSENSOR"/>
</dbReference>
<feature type="region of interest" description="Disordered" evidence="13">
    <location>
        <begin position="1"/>
        <end position="126"/>
    </location>
</feature>
<evidence type="ECO:0000256" key="12">
    <source>
        <dbReference type="SAM" id="Coils"/>
    </source>
</evidence>
<feature type="compositionally biased region" description="Polar residues" evidence="13">
    <location>
        <begin position="62"/>
        <end position="76"/>
    </location>
</feature>
<dbReference type="InterPro" id="IPR050428">
    <property type="entry name" value="TCS_sensor_his_kinase"/>
</dbReference>
<gene>
    <name evidence="17" type="primary">tcsS1</name>
    <name evidence="17" type="ordered locus">ckrop_0363</name>
</gene>
<evidence type="ECO:0000256" key="14">
    <source>
        <dbReference type="SAM" id="Phobius"/>
    </source>
</evidence>
<keyword evidence="10" id="KW-0902">Two-component regulatory system</keyword>
<dbReference type="PROSITE" id="PS50885">
    <property type="entry name" value="HAMP"/>
    <property type="match status" value="1"/>
</dbReference>
<protein>
    <recommendedName>
        <fullName evidence="4">histidine kinase</fullName>
        <ecNumber evidence="4">2.7.13.3</ecNumber>
    </recommendedName>
</protein>
<dbReference type="SMART" id="SM00304">
    <property type="entry name" value="HAMP"/>
    <property type="match status" value="1"/>
</dbReference>
<feature type="compositionally biased region" description="Basic and acidic residues" evidence="13">
    <location>
        <begin position="105"/>
        <end position="118"/>
    </location>
</feature>
<keyword evidence="8 17" id="KW-0418">Kinase</keyword>
<evidence type="ECO:0000259" key="15">
    <source>
        <dbReference type="PROSITE" id="PS50109"/>
    </source>
</evidence>
<dbReference type="SUPFAM" id="SSF47384">
    <property type="entry name" value="Homodimeric domain of signal transducing histidine kinase"/>
    <property type="match status" value="1"/>
</dbReference>
<feature type="compositionally biased region" description="Basic and acidic residues" evidence="13">
    <location>
        <begin position="45"/>
        <end position="54"/>
    </location>
</feature>
<dbReference type="eggNOG" id="COG5002">
    <property type="taxonomic scope" value="Bacteria"/>
</dbReference>
<dbReference type="STRING" id="645127.ckrop_0363"/>
<dbReference type="CDD" id="cd00082">
    <property type="entry name" value="HisKA"/>
    <property type="match status" value="1"/>
</dbReference>
<evidence type="ECO:0000256" key="4">
    <source>
        <dbReference type="ARBA" id="ARBA00012438"/>
    </source>
</evidence>
<keyword evidence="7 14" id="KW-0812">Transmembrane</keyword>
<evidence type="ECO:0000313" key="18">
    <source>
        <dbReference type="Proteomes" id="UP000001473"/>
    </source>
</evidence>
<name>C4LH37_CORK4</name>
<evidence type="ECO:0000256" key="13">
    <source>
        <dbReference type="SAM" id="MobiDB-lite"/>
    </source>
</evidence>
<dbReference type="CDD" id="cd00075">
    <property type="entry name" value="HATPase"/>
    <property type="match status" value="1"/>
</dbReference>
<dbReference type="InterPro" id="IPR004358">
    <property type="entry name" value="Sig_transdc_His_kin-like_C"/>
</dbReference>
<evidence type="ECO:0000256" key="5">
    <source>
        <dbReference type="ARBA" id="ARBA00022553"/>
    </source>
</evidence>
<evidence type="ECO:0000313" key="17">
    <source>
        <dbReference type="EMBL" id="ACR17142.1"/>
    </source>
</evidence>
<keyword evidence="18" id="KW-1185">Reference proteome</keyword>
<dbReference type="GO" id="GO:0000155">
    <property type="term" value="F:phosphorelay sensor kinase activity"/>
    <property type="evidence" value="ECO:0007669"/>
    <property type="project" value="InterPro"/>
</dbReference>
<dbReference type="AlphaFoldDB" id="C4LH37"/>
<dbReference type="CDD" id="cd06225">
    <property type="entry name" value="HAMP"/>
    <property type="match status" value="1"/>
</dbReference>
<feature type="domain" description="Histidine kinase" evidence="15">
    <location>
        <begin position="391"/>
        <end position="611"/>
    </location>
</feature>
<comment type="subcellular location">
    <subcellularLocation>
        <location evidence="3">Cell membrane</location>
    </subcellularLocation>
</comment>
<evidence type="ECO:0000256" key="6">
    <source>
        <dbReference type="ARBA" id="ARBA00022679"/>
    </source>
</evidence>
<feature type="compositionally biased region" description="Basic and acidic residues" evidence="13">
    <location>
        <begin position="1"/>
        <end position="10"/>
    </location>
</feature>
<dbReference type="EMBL" id="CP001620">
    <property type="protein sequence ID" value="ACR17142.1"/>
    <property type="molecule type" value="Genomic_DNA"/>
</dbReference>
<keyword evidence="12" id="KW-0175">Coiled coil</keyword>
<evidence type="ECO:0000256" key="9">
    <source>
        <dbReference type="ARBA" id="ARBA00022989"/>
    </source>
</evidence>
<accession>C4LH37</accession>
<dbReference type="EC" id="2.7.13.3" evidence="4"/>
<keyword evidence="5" id="KW-0597">Phosphoprotein</keyword>
<evidence type="ECO:0000256" key="10">
    <source>
        <dbReference type="ARBA" id="ARBA00023012"/>
    </source>
</evidence>
<dbReference type="GO" id="GO:0005886">
    <property type="term" value="C:plasma membrane"/>
    <property type="evidence" value="ECO:0007669"/>
    <property type="project" value="UniProtKB-SubCell"/>
</dbReference>
<keyword evidence="9 14" id="KW-1133">Transmembrane helix</keyword>
<feature type="transmembrane region" description="Helical" evidence="14">
    <location>
        <begin position="134"/>
        <end position="155"/>
    </location>
</feature>
<dbReference type="GO" id="GO:0005509">
    <property type="term" value="F:calcium ion binding"/>
    <property type="evidence" value="ECO:0007669"/>
    <property type="project" value="UniProtKB-ARBA"/>
</dbReference>
<evidence type="ECO:0000256" key="7">
    <source>
        <dbReference type="ARBA" id="ARBA00022692"/>
    </source>
</evidence>
<comment type="cofactor">
    <cofactor evidence="2">
        <name>a divalent metal cation</name>
        <dbReference type="ChEBI" id="CHEBI:60240"/>
    </cofactor>
</comment>
<dbReference type="Pfam" id="PF02518">
    <property type="entry name" value="HATPase_c"/>
    <property type="match status" value="1"/>
</dbReference>
<dbReference type="Proteomes" id="UP000001473">
    <property type="component" value="Chromosome"/>
</dbReference>
<evidence type="ECO:0000256" key="8">
    <source>
        <dbReference type="ARBA" id="ARBA00022777"/>
    </source>
</evidence>
<keyword evidence="6" id="KW-0808">Transferase</keyword>
<dbReference type="InterPro" id="IPR005467">
    <property type="entry name" value="His_kinase_dom"/>
</dbReference>
<feature type="domain" description="HAMP" evidence="16">
    <location>
        <begin position="302"/>
        <end position="355"/>
    </location>
</feature>
<dbReference type="InterPro" id="IPR036097">
    <property type="entry name" value="HisK_dim/P_sf"/>
</dbReference>
<feature type="coiled-coil region" evidence="12">
    <location>
        <begin position="357"/>
        <end position="391"/>
    </location>
</feature>
<dbReference type="FunFam" id="1.10.287.130:FF:000001">
    <property type="entry name" value="Two-component sensor histidine kinase"/>
    <property type="match status" value="1"/>
</dbReference>